<feature type="chain" id="PRO_5047527973" evidence="1">
    <location>
        <begin position="23"/>
        <end position="327"/>
    </location>
</feature>
<protein>
    <submittedName>
        <fullName evidence="3">Rhodanese-like domain-containing protein</fullName>
    </submittedName>
</protein>
<dbReference type="PANTHER" id="PTHR43031:SF1">
    <property type="entry name" value="PYRIDINE NUCLEOTIDE-DISULPHIDE OXIDOREDUCTASE"/>
    <property type="match status" value="1"/>
</dbReference>
<feature type="signal peptide" evidence="1">
    <location>
        <begin position="1"/>
        <end position="22"/>
    </location>
</feature>
<dbReference type="CDD" id="cd00158">
    <property type="entry name" value="RHOD"/>
    <property type="match status" value="2"/>
</dbReference>
<dbReference type="Gene3D" id="3.40.250.10">
    <property type="entry name" value="Rhodanese-like domain"/>
    <property type="match status" value="2"/>
</dbReference>
<name>A0ABS7XT02_9FLAO</name>
<dbReference type="EMBL" id="JAIUJR010000007">
    <property type="protein sequence ID" value="MCA0133156.1"/>
    <property type="molecule type" value="Genomic_DNA"/>
</dbReference>
<evidence type="ECO:0000313" key="4">
    <source>
        <dbReference type="Proteomes" id="UP001198901"/>
    </source>
</evidence>
<feature type="domain" description="Rhodanese" evidence="2">
    <location>
        <begin position="66"/>
        <end position="157"/>
    </location>
</feature>
<dbReference type="Pfam" id="PF00581">
    <property type="entry name" value="Rhodanese"/>
    <property type="match status" value="2"/>
</dbReference>
<evidence type="ECO:0000313" key="3">
    <source>
        <dbReference type="EMBL" id="MCA0133156.1"/>
    </source>
</evidence>
<accession>A0ABS7XT02</accession>
<evidence type="ECO:0000259" key="2">
    <source>
        <dbReference type="PROSITE" id="PS50206"/>
    </source>
</evidence>
<gene>
    <name evidence="3" type="ORF">LBU54_11225</name>
</gene>
<dbReference type="PROSITE" id="PS50206">
    <property type="entry name" value="RHODANESE_3"/>
    <property type="match status" value="2"/>
</dbReference>
<dbReference type="InterPro" id="IPR036873">
    <property type="entry name" value="Rhodanese-like_dom_sf"/>
</dbReference>
<sequence length="327" mass="36566">MKKSVLILIALSISFAAFNSYAQEKVNAANTVDEFTTLVNYLEPNTSFLKGELPIIMADEVKKNFKNPKYHIVDLRTDSWYEYGHIKNAANVPATELPTYFKETINPEDFEKIVLICYSGQSAAYYSSLLNLAGYDNVYSMKWGMSAWREDFAANAWTKNAKNDFADKLEATANTKPELGESPVIKTGKTEAKDILNARLEELFATPYSDFIVKSAEVFEAPGDYFVVNFDNSETYTKGHIPGAVQYQPGTSILLESDLLSLPIDKKIALYSATGQEAAYIVAYLNVLGYNTGNIAYGENGFMNGVMKDNDWNAFTKKEINMFPVIE</sequence>
<organism evidence="3 4">
    <name type="scientific">Winogradskyella alexanderae</name>
    <dbReference type="NCBI Taxonomy" id="2877123"/>
    <lineage>
        <taxon>Bacteria</taxon>
        <taxon>Pseudomonadati</taxon>
        <taxon>Bacteroidota</taxon>
        <taxon>Flavobacteriia</taxon>
        <taxon>Flavobacteriales</taxon>
        <taxon>Flavobacteriaceae</taxon>
        <taxon>Winogradskyella</taxon>
    </lineage>
</organism>
<dbReference type="Proteomes" id="UP001198901">
    <property type="component" value="Unassembled WGS sequence"/>
</dbReference>
<dbReference type="SMART" id="SM00450">
    <property type="entry name" value="RHOD"/>
    <property type="match status" value="2"/>
</dbReference>
<proteinExistence type="predicted"/>
<reference evidence="4" key="1">
    <citation type="submission" date="2023-07" db="EMBL/GenBank/DDBJ databases">
        <authorList>
            <person name="Yue Y."/>
        </authorList>
    </citation>
    <scope>NUCLEOTIDE SEQUENCE [LARGE SCALE GENOMIC DNA]</scope>
    <source>
        <strain evidence="4">D23</strain>
    </source>
</reference>
<dbReference type="SUPFAM" id="SSF52821">
    <property type="entry name" value="Rhodanese/Cell cycle control phosphatase"/>
    <property type="match status" value="2"/>
</dbReference>
<dbReference type="RefSeq" id="WP_224529466.1">
    <property type="nucleotide sequence ID" value="NZ_JAIUJR010000007.1"/>
</dbReference>
<feature type="domain" description="Rhodanese" evidence="2">
    <location>
        <begin position="230"/>
        <end position="324"/>
    </location>
</feature>
<keyword evidence="1" id="KW-0732">Signal</keyword>
<dbReference type="PANTHER" id="PTHR43031">
    <property type="entry name" value="FAD-DEPENDENT OXIDOREDUCTASE"/>
    <property type="match status" value="1"/>
</dbReference>
<comment type="caution">
    <text evidence="3">The sequence shown here is derived from an EMBL/GenBank/DDBJ whole genome shotgun (WGS) entry which is preliminary data.</text>
</comment>
<dbReference type="InterPro" id="IPR001763">
    <property type="entry name" value="Rhodanese-like_dom"/>
</dbReference>
<keyword evidence="4" id="KW-1185">Reference proteome</keyword>
<evidence type="ECO:0000256" key="1">
    <source>
        <dbReference type="SAM" id="SignalP"/>
    </source>
</evidence>
<dbReference type="InterPro" id="IPR050229">
    <property type="entry name" value="GlpE_sulfurtransferase"/>
</dbReference>